<feature type="region of interest" description="Disordered" evidence="1">
    <location>
        <begin position="156"/>
        <end position="175"/>
    </location>
</feature>
<dbReference type="SUPFAM" id="SSF51556">
    <property type="entry name" value="Metallo-dependent hydrolases"/>
    <property type="match status" value="1"/>
</dbReference>
<dbReference type="InterPro" id="IPR032466">
    <property type="entry name" value="Metal_Hydrolase"/>
</dbReference>
<proteinExistence type="predicted"/>
<organism evidence="2 3">
    <name type="scientific">Kosakonia arachidis</name>
    <dbReference type="NCBI Taxonomy" id="551989"/>
    <lineage>
        <taxon>Bacteria</taxon>
        <taxon>Pseudomonadati</taxon>
        <taxon>Pseudomonadota</taxon>
        <taxon>Gammaproteobacteria</taxon>
        <taxon>Enterobacterales</taxon>
        <taxon>Enterobacteriaceae</taxon>
        <taxon>Kosakonia</taxon>
    </lineage>
</organism>
<evidence type="ECO:0000256" key="1">
    <source>
        <dbReference type="SAM" id="MobiDB-lite"/>
    </source>
</evidence>
<feature type="compositionally biased region" description="Polar residues" evidence="1">
    <location>
        <begin position="157"/>
        <end position="169"/>
    </location>
</feature>
<dbReference type="RefSeq" id="WP_139234439.1">
    <property type="nucleotide sequence ID" value="NZ_CP045300.1"/>
</dbReference>
<dbReference type="Proteomes" id="UP000199187">
    <property type="component" value="Unassembled WGS sequence"/>
</dbReference>
<dbReference type="OrthoDB" id="9807210at2"/>
<sequence>MGADHGIGVPQGVPPVYVGEDQLDRPTTPDEARAAVRAAVTRKTDAIKLWLDDFQGQKLVKMKPEIYKAVIEEAHLHNLKVFAHIYYLQDAKDLIRAGVDILGHGVRDKQVEKEFIDLLKQHNTVYIPTLGVDESFYLFALHPELLNAPEVKEALNPEQQKGSRNNSTARHLKRGKLDLRPTGRIPKLCFVAGRKWVLVLTQGQSQCVFPVMQSAGNWNCWLRRV</sequence>
<evidence type="ECO:0008006" key="4">
    <source>
        <dbReference type="Google" id="ProtNLM"/>
    </source>
</evidence>
<evidence type="ECO:0000313" key="3">
    <source>
        <dbReference type="Proteomes" id="UP000199187"/>
    </source>
</evidence>
<name>A0A1I7DUW9_9ENTR</name>
<gene>
    <name evidence="2" type="ORF">SAMN05192562_1078</name>
</gene>
<dbReference type="AlphaFoldDB" id="A0A1I7DUW9"/>
<dbReference type="PANTHER" id="PTHR43135">
    <property type="entry name" value="ALPHA-D-RIBOSE 1-METHYLPHOSPHONATE 5-TRIPHOSPHATE DIPHOSPHATASE"/>
    <property type="match status" value="1"/>
</dbReference>
<evidence type="ECO:0000313" key="2">
    <source>
        <dbReference type="EMBL" id="SFU15459.1"/>
    </source>
</evidence>
<dbReference type="InterPro" id="IPR051781">
    <property type="entry name" value="Metallo-dep_Hydrolase"/>
</dbReference>
<accession>A0A1I7DUW9</accession>
<protein>
    <recommendedName>
        <fullName evidence="4">Amidohydrolase family protein</fullName>
    </recommendedName>
</protein>
<dbReference type="PANTHER" id="PTHR43135:SF3">
    <property type="entry name" value="ALPHA-D-RIBOSE 1-METHYLPHOSPHONATE 5-TRIPHOSPHATE DIPHOSPHATASE"/>
    <property type="match status" value="1"/>
</dbReference>
<dbReference type="EMBL" id="FPAU01000007">
    <property type="protein sequence ID" value="SFU15459.1"/>
    <property type="molecule type" value="Genomic_DNA"/>
</dbReference>
<dbReference type="Gene3D" id="3.20.20.140">
    <property type="entry name" value="Metal-dependent hydrolases"/>
    <property type="match status" value="1"/>
</dbReference>
<reference evidence="3" key="1">
    <citation type="submission" date="2016-10" db="EMBL/GenBank/DDBJ databases">
        <authorList>
            <person name="Varghese N."/>
            <person name="Submissions S."/>
        </authorList>
    </citation>
    <scope>NUCLEOTIDE SEQUENCE [LARGE SCALE GENOMIC DNA]</scope>
    <source>
        <strain evidence="3">Ah-143</strain>
    </source>
</reference>
<keyword evidence="3" id="KW-1185">Reference proteome</keyword>